<name>A0A6L8XUL9_9FIRM</name>
<evidence type="ECO:0000313" key="3">
    <source>
        <dbReference type="Proteomes" id="UP000477156"/>
    </source>
</evidence>
<accession>A0A6L8XUL9</accession>
<feature type="coiled-coil region" evidence="1">
    <location>
        <begin position="866"/>
        <end position="893"/>
    </location>
</feature>
<evidence type="ECO:0000313" key="2">
    <source>
        <dbReference type="EMBL" id="MZS89552.1"/>
    </source>
</evidence>
<comment type="caution">
    <text evidence="2">The sequence shown here is derived from an EMBL/GenBank/DDBJ whole genome shotgun (WGS) entry which is preliminary data.</text>
</comment>
<dbReference type="RefSeq" id="WP_161276268.1">
    <property type="nucleotide sequence ID" value="NZ_WWUZ01000006.1"/>
</dbReference>
<dbReference type="AlphaFoldDB" id="A0A6L8XUL9"/>
<sequence>MYQSTEAFGNLIQQDSRTFKSLITYDDTSITNAKNIKFTGGSEGEDDFSLGSVVSQYVEATIPDCAGAIENHEFLLQIGMDIDGLTEYIPIGYFTAGKPKKTENQIEFTAYDRMMNLETPFSSSLPDNTDTIAILKRIAEITRVPVITEGLDAITMANPKGYSCREVLSYVAQMYGGFALCNRQGQIEIHTYTDSDYTVGTGRYWDNFEHNEYPFNVEKLTCYTGKDEEGNSSSISAGNGARAVTFSNPFMTEDVLNNILSAIGQFSYMPGNLKLLGDPRLDPWDILTVEDLNGDSYKVPAMKLEWEYDGGLTHTIEAVGLSEEETNADYKGPQTKEMDRYYAQLVMIDHAMINKLDVDTAKITYATITNLNATNANIEMLNADVGNFRDLTATQFKAANAKIDILDGNYANIKTLLSGNAGVGDLQNIHLTSQNAVIDSALIRNAVMQTVTISDLLAGTISTDKFTIVSDDGGIQIQGATQQWKDANGVVRLQAGKDASGNFAFALFDETGKGILIDAAGVQKGAIADGVVVDSMVSDNANIAASKLDIDSLFKEINNSAQVIKSSRIWFDDSGQNLNQAYSQISKNITTVQETANSATGTAKAASDTADAAADTARKALDTLSGISTLDAIGALLDNDAHVVHTNPDGTGGDYSTCHTTMKVYLGDTDVSDHIDAMRVTVSEGITGTWNARTRTYQVTDMTTDSGYVDIEAQYGLESKALQLGDEILVIGGKILTIKNNGVWIKKRFSISKSKDGKIGISYNIQTSTLVLRKQKDGKTLLPSSVTFSAYKNDNGLISSYAGIFQIEESKDSGKTYNITYGSSGTETLKIYTPTGPDVNLIRCTLYDTTGVQMLDTQTVAIIADAEGLAEDIKKAQDTADEAKEAITTTNNKVADIQTGIDGIKANLSEVTTDLHGLTNNSLIYNARYHDNGDGTTTLTAVVYKDGREVTKEYPSTWYSWTRKTESGETFLGYGYTITVNNENYIFGGVVVGRFETYKQQLLTVSIGALTLSGKALCFSTDA</sequence>
<gene>
    <name evidence="2" type="ORF">GT712_10830</name>
</gene>
<reference evidence="2 3" key="1">
    <citation type="journal article" date="2019" name="Nat. Med.">
        <title>A library of human gut bacterial isolates paired with longitudinal multiomics data enables mechanistic microbiome research.</title>
        <authorList>
            <person name="Poyet M."/>
            <person name="Groussin M."/>
            <person name="Gibbons S.M."/>
            <person name="Avila-Pacheco J."/>
            <person name="Jiang X."/>
            <person name="Kearney S.M."/>
            <person name="Perrotta A.R."/>
            <person name="Berdy B."/>
            <person name="Zhao S."/>
            <person name="Lieberman T.D."/>
            <person name="Swanson P.K."/>
            <person name="Smith M."/>
            <person name="Roesemann S."/>
            <person name="Alexander J.E."/>
            <person name="Rich S.A."/>
            <person name="Livny J."/>
            <person name="Vlamakis H."/>
            <person name="Clish C."/>
            <person name="Bullock K."/>
            <person name="Deik A."/>
            <person name="Scott J."/>
            <person name="Pierce K.A."/>
            <person name="Xavier R.J."/>
            <person name="Alm E.J."/>
        </authorList>
    </citation>
    <scope>NUCLEOTIDE SEQUENCE [LARGE SCALE GENOMIC DNA]</scope>
    <source>
        <strain evidence="2 3">BIOML-A12</strain>
    </source>
</reference>
<evidence type="ECO:0000256" key="1">
    <source>
        <dbReference type="SAM" id="Coils"/>
    </source>
</evidence>
<organism evidence="2 3">
    <name type="scientific">Blautia wexlerae</name>
    <dbReference type="NCBI Taxonomy" id="418240"/>
    <lineage>
        <taxon>Bacteria</taxon>
        <taxon>Bacillati</taxon>
        <taxon>Bacillota</taxon>
        <taxon>Clostridia</taxon>
        <taxon>Lachnospirales</taxon>
        <taxon>Lachnospiraceae</taxon>
        <taxon>Blautia</taxon>
    </lineage>
</organism>
<protein>
    <submittedName>
        <fullName evidence="2">Uncharacterized protein</fullName>
    </submittedName>
</protein>
<dbReference type="EMBL" id="WWVF01000019">
    <property type="protein sequence ID" value="MZS89552.1"/>
    <property type="molecule type" value="Genomic_DNA"/>
</dbReference>
<proteinExistence type="predicted"/>
<keyword evidence="1" id="KW-0175">Coiled coil</keyword>
<dbReference type="Proteomes" id="UP000477156">
    <property type="component" value="Unassembled WGS sequence"/>
</dbReference>